<feature type="non-terminal residue" evidence="1">
    <location>
        <position position="430"/>
    </location>
</feature>
<organism evidence="1 2">
    <name type="scientific">Candidatus Magnetobacterium casense</name>
    <dbReference type="NCBI Taxonomy" id="1455061"/>
    <lineage>
        <taxon>Bacteria</taxon>
        <taxon>Pseudomonadati</taxon>
        <taxon>Nitrospirota</taxon>
        <taxon>Thermodesulfovibrionia</taxon>
        <taxon>Thermodesulfovibrionales</taxon>
        <taxon>Candidatus Magnetobacteriaceae</taxon>
        <taxon>Candidatus Magnetobacterium</taxon>
    </lineage>
</organism>
<name>A0ABS6S430_9BACT</name>
<protein>
    <submittedName>
        <fullName evidence="1">Uncharacterized protein</fullName>
    </submittedName>
</protein>
<dbReference type="RefSeq" id="WP_218254221.1">
    <property type="nucleotide sequence ID" value="NZ_JABXWD010000690.1"/>
</dbReference>
<sequence>MRAIHRLTNHAPRHIAWLLADLLPAAMEPQVIVTTPTLFDLARQIHEGQSRNQQRFMHAYDRARAGMQVAEQGPAESRHDFPLVLQKLNNDHSGRIMIETMMRTNRSVSSLGHSIEQTAQEQASCQKGWKNGLLNTLCRRTFMAQLPPFTHTRRYWLQELPALAKYDGETKEQIRSFVPKLATAKEKELPLLWQKAMQPLLDISHRLAFQLGGQTMMQIRNLEKRYQHIAGELDEVYAACLDLDHEQPMLYTEMGGMNLEQITHLVYPRINGTPFIVESLHTLQEEVWSTLHRVRNKEEMIGVAANRRIASIHNACSEVHRRVLTHNMRNMELSKKNRFLSRNAKQSDIGTDELSTAVNRVKSIQSHLGRFENGPMVYDSYRLSHLQTLAEESLTLLNTVRQRTNDPSINPFYVSLDGESYAEDWSGLVE</sequence>
<comment type="caution">
    <text evidence="1">The sequence shown here is derived from an EMBL/GenBank/DDBJ whole genome shotgun (WGS) entry which is preliminary data.</text>
</comment>
<proteinExistence type="predicted"/>
<gene>
    <name evidence="1" type="ORF">HWQ67_18710</name>
</gene>
<evidence type="ECO:0000313" key="1">
    <source>
        <dbReference type="EMBL" id="MBV6343603.1"/>
    </source>
</evidence>
<dbReference type="EMBL" id="JABXWD010000690">
    <property type="protein sequence ID" value="MBV6343603.1"/>
    <property type="molecule type" value="Genomic_DNA"/>
</dbReference>
<keyword evidence="2" id="KW-1185">Reference proteome</keyword>
<accession>A0ABS6S430</accession>
<dbReference type="Proteomes" id="UP001196980">
    <property type="component" value="Unassembled WGS sequence"/>
</dbReference>
<reference evidence="1 2" key="1">
    <citation type="journal article" date="2020" name="J Geophys Res Biogeosci">
        <title>Magnetotaxis as an Adaptation to Enable Bacterial Shuttling of Microbial Sulfur and Sulfur Cycling Across Aquatic Oxic#Anoxic Interfaces.</title>
        <authorList>
            <person name="Li J."/>
            <person name="Liu P."/>
            <person name="Wang J."/>
            <person name="Roberts A.P."/>
            <person name="Pan Y."/>
        </authorList>
    </citation>
    <scope>NUCLEOTIDE SEQUENCE [LARGE SCALE GENOMIC DNA]</scope>
    <source>
        <strain evidence="1 2">MYR-1_YQ</strain>
    </source>
</reference>
<evidence type="ECO:0000313" key="2">
    <source>
        <dbReference type="Proteomes" id="UP001196980"/>
    </source>
</evidence>